<dbReference type="AlphaFoldDB" id="X1HT07"/>
<organism evidence="1">
    <name type="scientific">marine sediment metagenome</name>
    <dbReference type="NCBI Taxonomy" id="412755"/>
    <lineage>
        <taxon>unclassified sequences</taxon>
        <taxon>metagenomes</taxon>
        <taxon>ecological metagenomes</taxon>
    </lineage>
</organism>
<name>X1HT07_9ZZZZ</name>
<feature type="non-terminal residue" evidence="1">
    <location>
        <position position="1"/>
    </location>
</feature>
<dbReference type="EMBL" id="BARU01021417">
    <property type="protein sequence ID" value="GAH60195.1"/>
    <property type="molecule type" value="Genomic_DNA"/>
</dbReference>
<reference evidence="1" key="1">
    <citation type="journal article" date="2014" name="Front. Microbiol.">
        <title>High frequency of phylogenetically diverse reductive dehalogenase-homologous genes in deep subseafloor sedimentary metagenomes.</title>
        <authorList>
            <person name="Kawai M."/>
            <person name="Futagami T."/>
            <person name="Toyoda A."/>
            <person name="Takaki Y."/>
            <person name="Nishi S."/>
            <person name="Hori S."/>
            <person name="Arai W."/>
            <person name="Tsubouchi T."/>
            <person name="Morono Y."/>
            <person name="Uchiyama I."/>
            <person name="Ito T."/>
            <person name="Fujiyama A."/>
            <person name="Inagaki F."/>
            <person name="Takami H."/>
        </authorList>
    </citation>
    <scope>NUCLEOTIDE SEQUENCE</scope>
    <source>
        <strain evidence="1">Expedition CK06-06</strain>
    </source>
</reference>
<evidence type="ECO:0000313" key="1">
    <source>
        <dbReference type="EMBL" id="GAH60195.1"/>
    </source>
</evidence>
<comment type="caution">
    <text evidence="1">The sequence shown here is derived from an EMBL/GenBank/DDBJ whole genome shotgun (WGS) entry which is preliminary data.</text>
</comment>
<gene>
    <name evidence="1" type="ORF">S03H2_35049</name>
</gene>
<sequence length="105" mass="12159">QAIMRGEPTEKINNISNREGLLRWPINAEKCLAFWVANGTDCSNCIRVCPFNTPPGWFYSALRWSAKNTPWLDAFLVKLDDFLGYGKQAKADEFWTDQDRHFTSR</sequence>
<accession>X1HT07</accession>
<proteinExistence type="predicted"/>
<protein>
    <submittedName>
        <fullName evidence="1">Putative reductive dehalogenase (RdhA)</fullName>
    </submittedName>
</protein>